<sequence length="92" mass="10458">MSTTHVAKLIYGIKEADAKFYCEQDRLDLKDDCEVSLVSYFYDVGLFGVELESSEEGCLTSIDMDTFMQESSLSDVIENYSKCKVYLCVTSY</sequence>
<organism evidence="1 2">
    <name type="scientific">Pseudoalteromonas phage H101</name>
    <dbReference type="NCBI Taxonomy" id="1654919"/>
    <lineage>
        <taxon>Viruses</taxon>
        <taxon>Duplodnaviria</taxon>
        <taxon>Heunggongvirae</taxon>
        <taxon>Uroviricota</taxon>
        <taxon>Caudoviricetes</taxon>
        <taxon>Shandongvirus</taxon>
        <taxon>Shandongvirus H101</taxon>
    </lineage>
</organism>
<reference evidence="1 2" key="1">
    <citation type="submission" date="2015-05" db="EMBL/GenBank/DDBJ databases">
        <authorList>
            <person name="Wang D.B."/>
            <person name="Wang M."/>
        </authorList>
    </citation>
    <scope>NUCLEOTIDE SEQUENCE [LARGE SCALE GENOMIC DNA]</scope>
</reference>
<dbReference type="KEGG" id="vg:26796615"/>
<dbReference type="EMBL" id="KR534323">
    <property type="protein sequence ID" value="AKO61021.1"/>
    <property type="molecule type" value="Genomic_DNA"/>
</dbReference>
<dbReference type="GeneID" id="26796615"/>
<keyword evidence="2" id="KW-1185">Reference proteome</keyword>
<proteinExistence type="predicted"/>
<dbReference type="RefSeq" id="YP_009225554.1">
    <property type="nucleotide sequence ID" value="NC_029094.1"/>
</dbReference>
<evidence type="ECO:0000313" key="2">
    <source>
        <dbReference type="Proteomes" id="UP000202763"/>
    </source>
</evidence>
<evidence type="ECO:0000313" key="1">
    <source>
        <dbReference type="EMBL" id="AKO61021.1"/>
    </source>
</evidence>
<dbReference type="Proteomes" id="UP000202763">
    <property type="component" value="Segment"/>
</dbReference>
<name>A0A0H4IT17_9CAUD</name>
<protein>
    <submittedName>
        <fullName evidence="1">Uncharacterized protein</fullName>
    </submittedName>
</protein>
<accession>A0A0H4IT17</accession>